<evidence type="ECO:0000313" key="2">
    <source>
        <dbReference type="Proteomes" id="UP000283429"/>
    </source>
</evidence>
<gene>
    <name evidence="1" type="ORF">DW783_04880</name>
</gene>
<protein>
    <submittedName>
        <fullName evidence="1">Uncharacterized protein</fullName>
    </submittedName>
</protein>
<name>A0A414HEW4_PHOVU</name>
<dbReference type="AlphaFoldDB" id="A0A414HEW4"/>
<proteinExistence type="predicted"/>
<dbReference type="EMBL" id="QSJM01000010">
    <property type="protein sequence ID" value="RHD83138.1"/>
    <property type="molecule type" value="Genomic_DNA"/>
</dbReference>
<organism evidence="1 2">
    <name type="scientific">Phocaeicola vulgatus</name>
    <name type="common">Bacteroides vulgatus</name>
    <dbReference type="NCBI Taxonomy" id="821"/>
    <lineage>
        <taxon>Bacteria</taxon>
        <taxon>Pseudomonadati</taxon>
        <taxon>Bacteroidota</taxon>
        <taxon>Bacteroidia</taxon>
        <taxon>Bacteroidales</taxon>
        <taxon>Bacteroidaceae</taxon>
        <taxon>Phocaeicola</taxon>
    </lineage>
</organism>
<reference evidence="1 2" key="1">
    <citation type="submission" date="2018-08" db="EMBL/GenBank/DDBJ databases">
        <title>A genome reference for cultivated species of the human gut microbiota.</title>
        <authorList>
            <person name="Zou Y."/>
            <person name="Xue W."/>
            <person name="Luo G."/>
        </authorList>
    </citation>
    <scope>NUCLEOTIDE SEQUENCE [LARGE SCALE GENOMIC DNA]</scope>
    <source>
        <strain evidence="1 2">AM30-40</strain>
    </source>
</reference>
<sequence>MEASNMDERQQAKWAFLIIFVATLVIVTLCGSISIITAQKGIALLESKKTEYDELFKKQAEFNFQIEGLFRDLNSLKVKRRNASEHKHMQNLITKKRLLMENEIASSPQNMQNHEIYRIMLEQIKTIQSTMDNLDRESKKRESNVEQLEKCRQKYQELTKNKLNKP</sequence>
<comment type="caution">
    <text evidence="1">The sequence shown here is derived from an EMBL/GenBank/DDBJ whole genome shotgun (WGS) entry which is preliminary data.</text>
</comment>
<evidence type="ECO:0000313" key="1">
    <source>
        <dbReference type="EMBL" id="RHD83138.1"/>
    </source>
</evidence>
<accession>A0A414HEW4</accession>
<dbReference type="RefSeq" id="WP_101602701.1">
    <property type="nucleotide sequence ID" value="NZ_JADNJS010000056.1"/>
</dbReference>
<dbReference type="Proteomes" id="UP000283429">
    <property type="component" value="Unassembled WGS sequence"/>
</dbReference>